<gene>
    <name evidence="1" type="ORF">GRAN_2270</name>
</gene>
<accession>A0A4Q0T8A7</accession>
<sequence length="52" mass="5381">MTGVGGDAWVTAAEEVGAESGVEITAVAIGPGCVVTDLLFEWQSRREIDDDG</sequence>
<evidence type="ECO:0000313" key="1">
    <source>
        <dbReference type="EMBL" id="RXH58960.1"/>
    </source>
</evidence>
<reference evidence="2" key="2">
    <citation type="submission" date="2019-02" db="EMBL/GenBank/DDBJ databases">
        <title>Granulicella sibirica sp. nov., a psychrotolerant acidobacterium isolated from an organic soil layer in forested tundra, West Siberia.</title>
        <authorList>
            <person name="Oshkin I.Y."/>
            <person name="Kulichevskaya I.S."/>
            <person name="Rijpstra W.I.C."/>
            <person name="Sinninghe Damste J.S."/>
            <person name="Rakitin A.L."/>
            <person name="Ravin N.V."/>
            <person name="Dedysh S.N."/>
        </authorList>
    </citation>
    <scope>NUCLEOTIDE SEQUENCE [LARGE SCALE GENOMIC DNA]</scope>
    <source>
        <strain evidence="2">AF10</strain>
    </source>
</reference>
<dbReference type="Proteomes" id="UP000289437">
    <property type="component" value="Unassembled WGS sequence"/>
</dbReference>
<name>A0A4Q0T8A7_9BACT</name>
<comment type="caution">
    <text evidence="1">The sequence shown here is derived from an EMBL/GenBank/DDBJ whole genome shotgun (WGS) entry which is preliminary data.</text>
</comment>
<proteinExistence type="predicted"/>
<dbReference type="AlphaFoldDB" id="A0A4Q0T8A7"/>
<protein>
    <submittedName>
        <fullName evidence="1">Uncharacterized protein</fullName>
    </submittedName>
</protein>
<keyword evidence="2" id="KW-1185">Reference proteome</keyword>
<reference evidence="1 2" key="1">
    <citation type="submission" date="2018-11" db="EMBL/GenBank/DDBJ databases">
        <authorList>
            <person name="Mardanov A.V."/>
            <person name="Ravin N.V."/>
            <person name="Dedysh S.N."/>
        </authorList>
    </citation>
    <scope>NUCLEOTIDE SEQUENCE [LARGE SCALE GENOMIC DNA]</scope>
    <source>
        <strain evidence="1 2">AF10</strain>
    </source>
</reference>
<evidence type="ECO:0000313" key="2">
    <source>
        <dbReference type="Proteomes" id="UP000289437"/>
    </source>
</evidence>
<dbReference type="Gene3D" id="3.40.30.120">
    <property type="match status" value="1"/>
</dbReference>
<organism evidence="1 2">
    <name type="scientific">Granulicella sibirica</name>
    <dbReference type="NCBI Taxonomy" id="2479048"/>
    <lineage>
        <taxon>Bacteria</taxon>
        <taxon>Pseudomonadati</taxon>
        <taxon>Acidobacteriota</taxon>
        <taxon>Terriglobia</taxon>
        <taxon>Terriglobales</taxon>
        <taxon>Acidobacteriaceae</taxon>
        <taxon>Granulicella</taxon>
    </lineage>
</organism>
<dbReference type="EMBL" id="RDSM01000001">
    <property type="protein sequence ID" value="RXH58960.1"/>
    <property type="molecule type" value="Genomic_DNA"/>
</dbReference>